<evidence type="ECO:0008006" key="10">
    <source>
        <dbReference type="Google" id="ProtNLM"/>
    </source>
</evidence>
<reference evidence="8 9" key="1">
    <citation type="journal article" date="2013" name="PLoS ONE">
        <title>Genomic analysis of Melioribacter roseus, facultatively anaerobic organotrophic bacterium representing a novel deep lineage within Bacteriodetes/Chlorobi group.</title>
        <authorList>
            <person name="Kadnikov V.V."/>
            <person name="Mardanov A.V."/>
            <person name="Podosokorskaya O.A."/>
            <person name="Gavrilov S.N."/>
            <person name="Kublanov I.V."/>
            <person name="Beletsky A.V."/>
            <person name="Bonch-Osmolovskaya E.A."/>
            <person name="Ravin N.V."/>
        </authorList>
    </citation>
    <scope>NUCLEOTIDE SEQUENCE [LARGE SCALE GENOMIC DNA]</scope>
    <source>
        <strain evidence="9">JCM 17771 / P3M-2</strain>
    </source>
</reference>
<feature type="transmembrane region" description="Helical" evidence="7">
    <location>
        <begin position="61"/>
        <end position="85"/>
    </location>
</feature>
<dbReference type="RefSeq" id="WP_014857256.1">
    <property type="nucleotide sequence ID" value="NC_018178.1"/>
</dbReference>
<dbReference type="HOGENOM" id="CLU_1132539_0_0_10"/>
<dbReference type="PANTHER" id="PTHR30151">
    <property type="entry name" value="ALKANE SULFONATE ABC TRANSPORTER-RELATED, MEMBRANE SUBUNIT"/>
    <property type="match status" value="1"/>
</dbReference>
<keyword evidence="6 7" id="KW-0472">Membrane</keyword>
<dbReference type="Proteomes" id="UP000009011">
    <property type="component" value="Chromosome"/>
</dbReference>
<dbReference type="GO" id="GO:0005886">
    <property type="term" value="C:plasma membrane"/>
    <property type="evidence" value="ECO:0007669"/>
    <property type="project" value="UniProtKB-SubCell"/>
</dbReference>
<dbReference type="eggNOG" id="COG0600">
    <property type="taxonomic scope" value="Bacteria"/>
</dbReference>
<dbReference type="STRING" id="1191523.MROS_2596"/>
<keyword evidence="9" id="KW-1185">Reference proteome</keyword>
<keyword evidence="4 7" id="KW-0812">Transmembrane</keyword>
<evidence type="ECO:0000256" key="1">
    <source>
        <dbReference type="ARBA" id="ARBA00004651"/>
    </source>
</evidence>
<keyword evidence="2" id="KW-0813">Transport</keyword>
<evidence type="ECO:0000256" key="4">
    <source>
        <dbReference type="ARBA" id="ARBA00022692"/>
    </source>
</evidence>
<protein>
    <recommendedName>
        <fullName evidence="10">ABC transmembrane type-1 domain-containing protein</fullName>
    </recommendedName>
</protein>
<evidence type="ECO:0000256" key="6">
    <source>
        <dbReference type="ARBA" id="ARBA00023136"/>
    </source>
</evidence>
<evidence type="ECO:0000313" key="9">
    <source>
        <dbReference type="Proteomes" id="UP000009011"/>
    </source>
</evidence>
<dbReference type="InterPro" id="IPR035906">
    <property type="entry name" value="MetI-like_sf"/>
</dbReference>
<evidence type="ECO:0000313" key="8">
    <source>
        <dbReference type="EMBL" id="AFN75826.1"/>
    </source>
</evidence>
<comment type="subcellular location">
    <subcellularLocation>
        <location evidence="1">Cell membrane</location>
        <topology evidence="1">Multi-pass membrane protein</topology>
    </subcellularLocation>
</comment>
<dbReference type="PANTHER" id="PTHR30151:SF0">
    <property type="entry name" value="ABC TRANSPORTER PERMEASE PROTEIN MJ0413-RELATED"/>
    <property type="match status" value="1"/>
</dbReference>
<feature type="transmembrane region" description="Helical" evidence="7">
    <location>
        <begin position="97"/>
        <end position="113"/>
    </location>
</feature>
<gene>
    <name evidence="8" type="ordered locus">MROS_2596</name>
</gene>
<dbReference type="AlphaFoldDB" id="I7A7H4"/>
<feature type="transmembrane region" description="Helical" evidence="7">
    <location>
        <begin position="212"/>
        <end position="229"/>
    </location>
</feature>
<evidence type="ECO:0000256" key="3">
    <source>
        <dbReference type="ARBA" id="ARBA00022475"/>
    </source>
</evidence>
<sequence>MNKNYSGIKFVLTLLFIYLMLFEFILPVNRVLPQPSQIIESFVESWNVYDMFQSLASTTTVIYVSMLLAYLLILAVLKTGLNLFASFDFSAVRPIKYVPFLFPVLLFLFWFGASFWGELLFGFVFVSAMLKLSAAEKMNDIKKEYIDVAFNLGMSKQEVAKTVVHKILQKYLYRVLIAKHYLIWMIVLFYEFAEKGNGLGGIYYKALYYNDFVFLFVVAVITTFLIWAGDKILLIIEEKYFNWEE</sequence>
<keyword evidence="5 7" id="KW-1133">Transmembrane helix</keyword>
<dbReference type="KEGG" id="mro:MROS_2596"/>
<evidence type="ECO:0000256" key="5">
    <source>
        <dbReference type="ARBA" id="ARBA00022989"/>
    </source>
</evidence>
<feature type="transmembrane region" description="Helical" evidence="7">
    <location>
        <begin position="171"/>
        <end position="192"/>
    </location>
</feature>
<name>I7A7H4_MELRP</name>
<keyword evidence="3" id="KW-1003">Cell membrane</keyword>
<dbReference type="SUPFAM" id="SSF161098">
    <property type="entry name" value="MetI-like"/>
    <property type="match status" value="1"/>
</dbReference>
<feature type="transmembrane region" description="Helical" evidence="7">
    <location>
        <begin position="7"/>
        <end position="26"/>
    </location>
</feature>
<proteinExistence type="predicted"/>
<accession>I7A7H4</accession>
<evidence type="ECO:0000256" key="2">
    <source>
        <dbReference type="ARBA" id="ARBA00022448"/>
    </source>
</evidence>
<organism evidence="8 9">
    <name type="scientific">Melioribacter roseus (strain DSM 23840 / JCM 17771 / VKM B-2668 / P3M-2)</name>
    <dbReference type="NCBI Taxonomy" id="1191523"/>
    <lineage>
        <taxon>Bacteria</taxon>
        <taxon>Pseudomonadati</taxon>
        <taxon>Ignavibacteriota</taxon>
        <taxon>Ignavibacteria</taxon>
        <taxon>Ignavibacteriales</taxon>
        <taxon>Melioribacteraceae</taxon>
        <taxon>Melioribacter</taxon>
    </lineage>
</organism>
<evidence type="ECO:0000256" key="7">
    <source>
        <dbReference type="SAM" id="Phobius"/>
    </source>
</evidence>
<dbReference type="EMBL" id="CP003557">
    <property type="protein sequence ID" value="AFN75826.1"/>
    <property type="molecule type" value="Genomic_DNA"/>
</dbReference>